<dbReference type="EMBL" id="KN822077">
    <property type="protein sequence ID" value="KIM59130.1"/>
    <property type="molecule type" value="Genomic_DNA"/>
</dbReference>
<reference evidence="3" key="2">
    <citation type="submission" date="2015-01" db="EMBL/GenBank/DDBJ databases">
        <title>Evolutionary Origins and Diversification of the Mycorrhizal Mutualists.</title>
        <authorList>
            <consortium name="DOE Joint Genome Institute"/>
            <consortium name="Mycorrhizal Genomics Consortium"/>
            <person name="Kohler A."/>
            <person name="Kuo A."/>
            <person name="Nagy L.G."/>
            <person name="Floudas D."/>
            <person name="Copeland A."/>
            <person name="Barry K.W."/>
            <person name="Cichocki N."/>
            <person name="Veneault-Fourrey C."/>
            <person name="LaButti K."/>
            <person name="Lindquist E.A."/>
            <person name="Lipzen A."/>
            <person name="Lundell T."/>
            <person name="Morin E."/>
            <person name="Murat C."/>
            <person name="Riley R."/>
            <person name="Ohm R."/>
            <person name="Sun H."/>
            <person name="Tunlid A."/>
            <person name="Henrissat B."/>
            <person name="Grigoriev I.V."/>
            <person name="Hibbett D.S."/>
            <person name="Martin F."/>
        </authorList>
    </citation>
    <scope>NUCLEOTIDE SEQUENCE [LARGE SCALE GENOMIC DNA]</scope>
    <source>
        <strain evidence="3">Foug A</strain>
    </source>
</reference>
<feature type="region of interest" description="Disordered" evidence="1">
    <location>
        <begin position="85"/>
        <end position="113"/>
    </location>
</feature>
<sequence length="131" mass="14193">MSNPKGDMDVSNAAVEHVYCPSKLRQAEDTMEIRSEGCKSGMVEREWVDKADGNAGHGIGPSEIPNKSEELVTVSIQLEDLGSSGKPRVCLGNRADGSRDHVDVSRGQMDTRSIETDVDRPANKLEIVSIP</sequence>
<dbReference type="AlphaFoldDB" id="A0A0C3DEM7"/>
<accession>A0A0C3DEM7</accession>
<proteinExistence type="predicted"/>
<dbReference type="Proteomes" id="UP000053989">
    <property type="component" value="Unassembled WGS sequence"/>
</dbReference>
<dbReference type="HOGENOM" id="CLU_1928838_0_0_1"/>
<evidence type="ECO:0000313" key="3">
    <source>
        <dbReference type="Proteomes" id="UP000053989"/>
    </source>
</evidence>
<organism evidence="2 3">
    <name type="scientific">Scleroderma citrinum Foug A</name>
    <dbReference type="NCBI Taxonomy" id="1036808"/>
    <lineage>
        <taxon>Eukaryota</taxon>
        <taxon>Fungi</taxon>
        <taxon>Dikarya</taxon>
        <taxon>Basidiomycota</taxon>
        <taxon>Agaricomycotina</taxon>
        <taxon>Agaricomycetes</taxon>
        <taxon>Agaricomycetidae</taxon>
        <taxon>Boletales</taxon>
        <taxon>Sclerodermatineae</taxon>
        <taxon>Sclerodermataceae</taxon>
        <taxon>Scleroderma</taxon>
    </lineage>
</organism>
<evidence type="ECO:0000313" key="2">
    <source>
        <dbReference type="EMBL" id="KIM59130.1"/>
    </source>
</evidence>
<reference evidence="2 3" key="1">
    <citation type="submission" date="2014-04" db="EMBL/GenBank/DDBJ databases">
        <authorList>
            <consortium name="DOE Joint Genome Institute"/>
            <person name="Kuo A."/>
            <person name="Kohler A."/>
            <person name="Nagy L.G."/>
            <person name="Floudas D."/>
            <person name="Copeland A."/>
            <person name="Barry K.W."/>
            <person name="Cichocki N."/>
            <person name="Veneault-Fourrey C."/>
            <person name="LaButti K."/>
            <person name="Lindquist E.A."/>
            <person name="Lipzen A."/>
            <person name="Lundell T."/>
            <person name="Morin E."/>
            <person name="Murat C."/>
            <person name="Sun H."/>
            <person name="Tunlid A."/>
            <person name="Henrissat B."/>
            <person name="Grigoriev I.V."/>
            <person name="Hibbett D.S."/>
            <person name="Martin F."/>
            <person name="Nordberg H.P."/>
            <person name="Cantor M.N."/>
            <person name="Hua S.X."/>
        </authorList>
    </citation>
    <scope>NUCLEOTIDE SEQUENCE [LARGE SCALE GENOMIC DNA]</scope>
    <source>
        <strain evidence="2 3">Foug A</strain>
    </source>
</reference>
<keyword evidence="3" id="KW-1185">Reference proteome</keyword>
<gene>
    <name evidence="2" type="ORF">SCLCIDRAFT_27559</name>
</gene>
<name>A0A0C3DEM7_9AGAM</name>
<dbReference type="InParanoid" id="A0A0C3DEM7"/>
<protein>
    <submittedName>
        <fullName evidence="2">Uncharacterized protein</fullName>
    </submittedName>
</protein>
<evidence type="ECO:0000256" key="1">
    <source>
        <dbReference type="SAM" id="MobiDB-lite"/>
    </source>
</evidence>